<dbReference type="RefSeq" id="WP_275468262.1">
    <property type="nucleotide sequence ID" value="NZ_CP110232.1"/>
</dbReference>
<dbReference type="Gene3D" id="3.40.630.30">
    <property type="match status" value="1"/>
</dbReference>
<dbReference type="AlphaFoldDB" id="A0AAF0CT17"/>
<protein>
    <submittedName>
        <fullName evidence="2">GNAT family N-acetyltransferase</fullName>
    </submittedName>
</protein>
<dbReference type="InterPro" id="IPR000182">
    <property type="entry name" value="GNAT_dom"/>
</dbReference>
<evidence type="ECO:0000259" key="1">
    <source>
        <dbReference type="PROSITE" id="PS51186"/>
    </source>
</evidence>
<evidence type="ECO:0000313" key="3">
    <source>
        <dbReference type="Proteomes" id="UP001179647"/>
    </source>
</evidence>
<feature type="domain" description="N-acetyltransferase" evidence="1">
    <location>
        <begin position="4"/>
        <end position="144"/>
    </location>
</feature>
<name>A0AAF0CT17_9ENTE</name>
<dbReference type="InterPro" id="IPR016181">
    <property type="entry name" value="Acyl_CoA_acyltransferase"/>
</dbReference>
<accession>A0AAF0CT17</accession>
<sequence>MIILKTDDINSQIYQDALAIRKQVFVAEQNIPETIEISEENQAVYFVSYNHLKQPLGTCRIKLVANNTYKIQRFAVLKSARKRHIGTRLLEAVESYAKSKHVTAIKLEAQCSAQGFYERCHYNPTSDIFYEAGIPHQEMKKELV</sequence>
<keyword evidence="3" id="KW-1185">Reference proteome</keyword>
<dbReference type="InterPro" id="IPR039143">
    <property type="entry name" value="GNPNAT1-like"/>
</dbReference>
<dbReference type="Pfam" id="PF13673">
    <property type="entry name" value="Acetyltransf_10"/>
    <property type="match status" value="1"/>
</dbReference>
<dbReference type="SUPFAM" id="SSF55729">
    <property type="entry name" value="Acyl-CoA N-acyltransferases (Nat)"/>
    <property type="match status" value="1"/>
</dbReference>
<reference evidence="2" key="1">
    <citation type="submission" date="2022-10" db="EMBL/GenBank/DDBJ databases">
        <title>Vagococcus sp. isolated from poultry meat.</title>
        <authorList>
            <person name="Johansson P."/>
            <person name="Bjorkroth J."/>
        </authorList>
    </citation>
    <scope>NUCLEOTIDE SEQUENCE</scope>
    <source>
        <strain evidence="2">STAA11</strain>
    </source>
</reference>
<proteinExistence type="predicted"/>
<dbReference type="PANTHER" id="PTHR13355">
    <property type="entry name" value="GLUCOSAMINE 6-PHOSPHATE N-ACETYLTRANSFERASE"/>
    <property type="match status" value="1"/>
</dbReference>
<dbReference type="PANTHER" id="PTHR13355:SF11">
    <property type="entry name" value="GLUCOSAMINE 6-PHOSPHATE N-ACETYLTRANSFERASE"/>
    <property type="match status" value="1"/>
</dbReference>
<evidence type="ECO:0000313" key="2">
    <source>
        <dbReference type="EMBL" id="WEG72459.1"/>
    </source>
</evidence>
<dbReference type="Proteomes" id="UP001179647">
    <property type="component" value="Chromosome"/>
</dbReference>
<gene>
    <name evidence="2" type="ORF">OL234_05590</name>
</gene>
<dbReference type="PROSITE" id="PS51186">
    <property type="entry name" value="GNAT"/>
    <property type="match status" value="1"/>
</dbReference>
<dbReference type="KEGG" id="vie:OL234_05590"/>
<organism evidence="2 3">
    <name type="scientific">Vagococcus intermedius</name>
    <dbReference type="NCBI Taxonomy" id="2991418"/>
    <lineage>
        <taxon>Bacteria</taxon>
        <taxon>Bacillati</taxon>
        <taxon>Bacillota</taxon>
        <taxon>Bacilli</taxon>
        <taxon>Lactobacillales</taxon>
        <taxon>Enterococcaceae</taxon>
        <taxon>Vagococcus</taxon>
    </lineage>
</organism>
<dbReference type="GO" id="GO:0004343">
    <property type="term" value="F:glucosamine 6-phosphate N-acetyltransferase activity"/>
    <property type="evidence" value="ECO:0007669"/>
    <property type="project" value="TreeGrafter"/>
</dbReference>
<dbReference type="EMBL" id="CP110232">
    <property type="protein sequence ID" value="WEG72459.1"/>
    <property type="molecule type" value="Genomic_DNA"/>
</dbReference>
<dbReference type="CDD" id="cd04301">
    <property type="entry name" value="NAT_SF"/>
    <property type="match status" value="1"/>
</dbReference>